<dbReference type="Proteomes" id="UP001196509">
    <property type="component" value="Unassembled WGS sequence"/>
</dbReference>
<dbReference type="PANTHER" id="PTHR42815">
    <property type="entry name" value="FAD-BINDING, PUTATIVE (AFU_ORTHOLOGUE AFUA_6G07600)-RELATED"/>
    <property type="match status" value="1"/>
</dbReference>
<dbReference type="PANTHER" id="PTHR42815:SF2">
    <property type="entry name" value="FAD-BINDING, PUTATIVE (AFU_ORTHOLOGUE AFUA_6G07600)-RELATED"/>
    <property type="match status" value="1"/>
</dbReference>
<dbReference type="RefSeq" id="WP_220230189.1">
    <property type="nucleotide sequence ID" value="NZ_JAICBX010000004.1"/>
</dbReference>
<feature type="domain" description="Pyridoxamine 5'-phosphate oxidase N-terminal" evidence="1">
    <location>
        <begin position="41"/>
        <end position="141"/>
    </location>
</feature>
<protein>
    <submittedName>
        <fullName evidence="2">Pyridoxamine 5'-phosphate oxidase family protein</fullName>
    </submittedName>
</protein>
<dbReference type="InterPro" id="IPR012349">
    <property type="entry name" value="Split_barrel_FMN-bd"/>
</dbReference>
<reference evidence="2" key="1">
    <citation type="submission" date="2021-08" db="EMBL/GenBank/DDBJ databases">
        <title>Hoeflea bacterium WL0058 sp. nov., isolated from the sediment.</title>
        <authorList>
            <person name="Wang L."/>
            <person name="Zhang D."/>
        </authorList>
    </citation>
    <scope>NUCLEOTIDE SEQUENCE</scope>
    <source>
        <strain evidence="2">WL0058</strain>
    </source>
</reference>
<evidence type="ECO:0000313" key="3">
    <source>
        <dbReference type="Proteomes" id="UP001196509"/>
    </source>
</evidence>
<comment type="caution">
    <text evidence="2">The sequence shown here is derived from an EMBL/GenBank/DDBJ whole genome shotgun (WGS) entry which is preliminary data.</text>
</comment>
<evidence type="ECO:0000313" key="2">
    <source>
        <dbReference type="EMBL" id="MBW8639459.1"/>
    </source>
</evidence>
<keyword evidence="3" id="KW-1185">Reference proteome</keyword>
<dbReference type="AlphaFoldDB" id="A0AAE3D205"/>
<dbReference type="Pfam" id="PF01243">
    <property type="entry name" value="PNPOx_N"/>
    <property type="match status" value="1"/>
</dbReference>
<dbReference type="InterPro" id="IPR011576">
    <property type="entry name" value="Pyridox_Oxase_N"/>
</dbReference>
<proteinExistence type="predicted"/>
<sequence length="203" mass="22819">MDRLHPEDIAFSDAVRKQQSARGSREAIQRMTERRRWPDRLTPEIIDFIAQRNSAFLGTANREGQPYIQHRGGPPGFMRALDERTIGFADLAGNRQYITLGNLSENPAAFLFLMDYATRNRVKFWGKARVVESDPDLIARLRPETGGRAERAILFQVATWDINCPAHIPVLVDAAAAAEAIAHRDARIAELENRLAQITPTTS</sequence>
<dbReference type="EMBL" id="JAICBX010000004">
    <property type="protein sequence ID" value="MBW8639459.1"/>
    <property type="molecule type" value="Genomic_DNA"/>
</dbReference>
<accession>A0AAE3D205</accession>
<organism evidence="2 3">
    <name type="scientific">Flavimaribacter sediminis</name>
    <dbReference type="NCBI Taxonomy" id="2865987"/>
    <lineage>
        <taxon>Bacteria</taxon>
        <taxon>Pseudomonadati</taxon>
        <taxon>Pseudomonadota</taxon>
        <taxon>Alphaproteobacteria</taxon>
        <taxon>Hyphomicrobiales</taxon>
        <taxon>Rhizobiaceae</taxon>
        <taxon>Flavimaribacter</taxon>
    </lineage>
</organism>
<gene>
    <name evidence="2" type="ORF">K1W69_19850</name>
</gene>
<evidence type="ECO:0000259" key="1">
    <source>
        <dbReference type="Pfam" id="PF01243"/>
    </source>
</evidence>
<dbReference type="Gene3D" id="2.30.110.10">
    <property type="entry name" value="Electron Transport, Fmn-binding Protein, Chain A"/>
    <property type="match status" value="1"/>
</dbReference>
<name>A0AAE3D205_9HYPH</name>
<dbReference type="SUPFAM" id="SSF50475">
    <property type="entry name" value="FMN-binding split barrel"/>
    <property type="match status" value="1"/>
</dbReference>